<feature type="binding site" evidence="2">
    <location>
        <position position="3"/>
    </location>
    <ligand>
        <name>Zn(2+)</name>
        <dbReference type="ChEBI" id="CHEBI:29105"/>
        <label>1</label>
    </ligand>
</feature>
<comment type="caution">
    <text evidence="4">The sequence shown here is derived from an EMBL/GenBank/DDBJ whole genome shotgun (WGS) entry which is preliminary data.</text>
</comment>
<dbReference type="PIRSF" id="PIRSF004976">
    <property type="entry name" value="ATPase_YdaO"/>
    <property type="match status" value="1"/>
</dbReference>
<dbReference type="Gene3D" id="3.40.50.620">
    <property type="entry name" value="HUPs"/>
    <property type="match status" value="1"/>
</dbReference>
<dbReference type="GO" id="GO:0002144">
    <property type="term" value="C:cytosolic tRNA wobble base thiouridylase complex"/>
    <property type="evidence" value="ECO:0007669"/>
    <property type="project" value="TreeGrafter"/>
</dbReference>
<dbReference type="AlphaFoldDB" id="A0A1V5STM8"/>
<evidence type="ECO:0000256" key="1">
    <source>
        <dbReference type="ARBA" id="ARBA00022679"/>
    </source>
</evidence>
<dbReference type="PANTHER" id="PTHR11807">
    <property type="entry name" value="ATPASES OF THE PP SUPERFAMILY-RELATED"/>
    <property type="match status" value="1"/>
</dbReference>
<dbReference type="PANTHER" id="PTHR11807:SF27">
    <property type="entry name" value="TRNA-5-METHYLURIDINE(54) 2-SULFURTRANSFERASE"/>
    <property type="match status" value="1"/>
</dbReference>
<dbReference type="GO" id="GO:0046872">
    <property type="term" value="F:metal ion binding"/>
    <property type="evidence" value="ECO:0007669"/>
    <property type="project" value="UniProtKB-KW"/>
</dbReference>
<proteinExistence type="predicted"/>
<feature type="binding site" evidence="2">
    <location>
        <position position="25"/>
    </location>
    <ligand>
        <name>Zn(2+)</name>
        <dbReference type="ChEBI" id="CHEBI:29105"/>
        <label>1</label>
    </ligand>
</feature>
<keyword evidence="1" id="KW-0808">Transferase</keyword>
<feature type="binding site" evidence="2">
    <location>
        <position position="291"/>
    </location>
    <ligand>
        <name>Zn(2+)</name>
        <dbReference type="ChEBI" id="CHEBI:29105"/>
        <label>2</label>
    </ligand>
</feature>
<protein>
    <submittedName>
        <fullName evidence="4">tRNA 2-thiocytidine biosynthesis protein TtcA</fullName>
    </submittedName>
</protein>
<organism evidence="4">
    <name type="scientific">Candidatus Atribacter allofermentans</name>
    <dbReference type="NCBI Taxonomy" id="1852833"/>
    <lineage>
        <taxon>Bacteria</taxon>
        <taxon>Pseudomonadati</taxon>
        <taxon>Atribacterota</taxon>
        <taxon>Atribacteria</taxon>
        <taxon>Atribacterales</taxon>
        <taxon>Atribacteraceae</taxon>
        <taxon>Atribacter</taxon>
    </lineage>
</organism>
<dbReference type="EMBL" id="MWBQ01000085">
    <property type="protein sequence ID" value="OQA57886.1"/>
    <property type="molecule type" value="Genomic_DNA"/>
</dbReference>
<dbReference type="GO" id="GO:0000049">
    <property type="term" value="F:tRNA binding"/>
    <property type="evidence" value="ECO:0007669"/>
    <property type="project" value="TreeGrafter"/>
</dbReference>
<feature type="binding site" evidence="2">
    <location>
        <position position="22"/>
    </location>
    <ligand>
        <name>Zn(2+)</name>
        <dbReference type="ChEBI" id="CHEBI:29105"/>
        <label>1</label>
    </ligand>
</feature>
<keyword evidence="2" id="KW-0862">Zinc</keyword>
<dbReference type="GO" id="GO:0002143">
    <property type="term" value="P:tRNA wobble position uridine thiolation"/>
    <property type="evidence" value="ECO:0007669"/>
    <property type="project" value="TreeGrafter"/>
</dbReference>
<dbReference type="Proteomes" id="UP000485569">
    <property type="component" value="Unassembled WGS sequence"/>
</dbReference>
<dbReference type="InterPro" id="IPR011063">
    <property type="entry name" value="TilS/TtcA_N"/>
</dbReference>
<feature type="domain" description="tRNA(Ile)-lysidine/2-thiocytidine synthase N-terminal" evidence="3">
    <location>
        <begin position="50"/>
        <end position="219"/>
    </location>
</feature>
<feature type="binding site" evidence="2">
    <location>
        <position position="279"/>
    </location>
    <ligand>
        <name>Zn(2+)</name>
        <dbReference type="ChEBI" id="CHEBI:29105"/>
        <label>2</label>
    </ligand>
</feature>
<accession>A0A1V5STM8</accession>
<feature type="binding site" evidence="2">
    <location>
        <position position="6"/>
    </location>
    <ligand>
        <name>Zn(2+)</name>
        <dbReference type="ChEBI" id="CHEBI:29105"/>
        <label>1</label>
    </ligand>
</feature>
<dbReference type="InterPro" id="IPR035107">
    <property type="entry name" value="tRNA_thiolation_TtcA_Ctu1"/>
</dbReference>
<name>A0A1V5STM8_9BACT</name>
<gene>
    <name evidence="4" type="primary">ttcA</name>
    <name evidence="4" type="ORF">BWY41_01211</name>
</gene>
<dbReference type="GO" id="GO:0016740">
    <property type="term" value="F:transferase activity"/>
    <property type="evidence" value="ECO:0007669"/>
    <property type="project" value="UniProtKB-KW"/>
</dbReference>
<evidence type="ECO:0000259" key="3">
    <source>
        <dbReference type="Pfam" id="PF01171"/>
    </source>
</evidence>
<sequence>MKCTACKDEAILRIKRHHAAFCQRCFKMFIQKQTIQAIKKYQMFSKKEPVILAVSGGKDSMALWSVLTDIGNQITAIHLDLGIPNFSKQSLQAVQQFAQDKGLPLIVIHLKELLGHSLPELQNKIPRPACSVCGLIKRYLLNHYAFHHDFSVLATGHNLDDEAATLLGNLLRWREGYLQRQSPCLPSDYPGLVKKVKPFYTLTDQEILWYAQQMKIPFCDSICPLSQKASSLDFKKALNVIEEQSPGTKHYFLFHYLEKKQFLFPEKQPKVVLNNCSSCGMPTTQEKCSFCSILETAQSKSQLFIGKNDIEL</sequence>
<evidence type="ECO:0000313" key="4">
    <source>
        <dbReference type="EMBL" id="OQA57886.1"/>
    </source>
</evidence>
<feature type="binding site" evidence="2">
    <location>
        <position position="276"/>
    </location>
    <ligand>
        <name>Zn(2+)</name>
        <dbReference type="ChEBI" id="CHEBI:29105"/>
        <label>2</label>
    </ligand>
</feature>
<feature type="binding site" evidence="2">
    <location>
        <position position="288"/>
    </location>
    <ligand>
        <name>Zn(2+)</name>
        <dbReference type="ChEBI" id="CHEBI:29105"/>
        <label>2</label>
    </ligand>
</feature>
<dbReference type="Pfam" id="PF01171">
    <property type="entry name" value="ATP_bind_3"/>
    <property type="match status" value="1"/>
</dbReference>
<dbReference type="InterPro" id="IPR014729">
    <property type="entry name" value="Rossmann-like_a/b/a_fold"/>
</dbReference>
<dbReference type="SUPFAM" id="SSF52402">
    <property type="entry name" value="Adenine nucleotide alpha hydrolases-like"/>
    <property type="match status" value="1"/>
</dbReference>
<keyword evidence="2" id="KW-0479">Metal-binding</keyword>
<reference evidence="4" key="1">
    <citation type="submission" date="2017-02" db="EMBL/GenBank/DDBJ databases">
        <title>Delving into the versatile metabolic prowess of the omnipresent phylum Bacteroidetes.</title>
        <authorList>
            <person name="Nobu M.K."/>
            <person name="Mei R."/>
            <person name="Narihiro T."/>
            <person name="Kuroda K."/>
            <person name="Liu W.-T."/>
        </authorList>
    </citation>
    <scope>NUCLEOTIDE SEQUENCE</scope>
    <source>
        <strain evidence="4">ADurb.Bin276</strain>
    </source>
</reference>
<evidence type="ECO:0000256" key="2">
    <source>
        <dbReference type="PIRSR" id="PIRSR004976-50"/>
    </source>
</evidence>